<evidence type="ECO:0000313" key="1">
    <source>
        <dbReference type="EMBL" id="KAG8052887.1"/>
    </source>
</evidence>
<reference evidence="1" key="2">
    <citation type="submission" date="2021-02" db="EMBL/GenBank/DDBJ databases">
        <authorList>
            <person name="Kimball J.A."/>
            <person name="Haas M.W."/>
            <person name="Macchietto M."/>
            <person name="Kono T."/>
            <person name="Duquette J."/>
            <person name="Shao M."/>
        </authorList>
    </citation>
    <scope>NUCLEOTIDE SEQUENCE</scope>
    <source>
        <tissue evidence="1">Fresh leaf tissue</tissue>
    </source>
</reference>
<accession>A0A8J5RP69</accession>
<dbReference type="AlphaFoldDB" id="A0A8J5RP69"/>
<sequence length="83" mass="9307">MQLLQAIPWHSRRRVEAQKTFLCGAHDAQLLLKRQENCAREDLGCRPCCSCPVGPARATLQFTPQKTNLLCARRGEEKMIAAA</sequence>
<proteinExistence type="predicted"/>
<comment type="caution">
    <text evidence="1">The sequence shown here is derived from an EMBL/GenBank/DDBJ whole genome shotgun (WGS) entry which is preliminary data.</text>
</comment>
<dbReference type="Proteomes" id="UP000729402">
    <property type="component" value="Unassembled WGS sequence"/>
</dbReference>
<dbReference type="EMBL" id="JAAALK010000288">
    <property type="protein sequence ID" value="KAG8052887.1"/>
    <property type="molecule type" value="Genomic_DNA"/>
</dbReference>
<gene>
    <name evidence="1" type="ORF">GUJ93_ZPchr0001g32519</name>
</gene>
<name>A0A8J5RP69_ZIZPA</name>
<protein>
    <submittedName>
        <fullName evidence="1">Uncharacterized protein</fullName>
    </submittedName>
</protein>
<keyword evidence="2" id="KW-1185">Reference proteome</keyword>
<reference evidence="1" key="1">
    <citation type="journal article" date="2021" name="bioRxiv">
        <title>Whole Genome Assembly and Annotation of Northern Wild Rice, Zizania palustris L., Supports a Whole Genome Duplication in the Zizania Genus.</title>
        <authorList>
            <person name="Haas M."/>
            <person name="Kono T."/>
            <person name="Macchietto M."/>
            <person name="Millas R."/>
            <person name="McGilp L."/>
            <person name="Shao M."/>
            <person name="Duquette J."/>
            <person name="Hirsch C.N."/>
            <person name="Kimball J."/>
        </authorList>
    </citation>
    <scope>NUCLEOTIDE SEQUENCE</scope>
    <source>
        <tissue evidence="1">Fresh leaf tissue</tissue>
    </source>
</reference>
<organism evidence="1 2">
    <name type="scientific">Zizania palustris</name>
    <name type="common">Northern wild rice</name>
    <dbReference type="NCBI Taxonomy" id="103762"/>
    <lineage>
        <taxon>Eukaryota</taxon>
        <taxon>Viridiplantae</taxon>
        <taxon>Streptophyta</taxon>
        <taxon>Embryophyta</taxon>
        <taxon>Tracheophyta</taxon>
        <taxon>Spermatophyta</taxon>
        <taxon>Magnoliopsida</taxon>
        <taxon>Liliopsida</taxon>
        <taxon>Poales</taxon>
        <taxon>Poaceae</taxon>
        <taxon>BOP clade</taxon>
        <taxon>Oryzoideae</taxon>
        <taxon>Oryzeae</taxon>
        <taxon>Zizaniinae</taxon>
        <taxon>Zizania</taxon>
    </lineage>
</organism>
<evidence type="ECO:0000313" key="2">
    <source>
        <dbReference type="Proteomes" id="UP000729402"/>
    </source>
</evidence>